<feature type="region of interest" description="Disordered" evidence="1">
    <location>
        <begin position="1"/>
        <end position="21"/>
    </location>
</feature>
<organism evidence="2 3">
    <name type="scientific">Mycena rosella</name>
    <name type="common">Pink bonnet</name>
    <name type="synonym">Agaricus rosellus</name>
    <dbReference type="NCBI Taxonomy" id="1033263"/>
    <lineage>
        <taxon>Eukaryota</taxon>
        <taxon>Fungi</taxon>
        <taxon>Dikarya</taxon>
        <taxon>Basidiomycota</taxon>
        <taxon>Agaricomycotina</taxon>
        <taxon>Agaricomycetes</taxon>
        <taxon>Agaricomycetidae</taxon>
        <taxon>Agaricales</taxon>
        <taxon>Marasmiineae</taxon>
        <taxon>Mycenaceae</taxon>
        <taxon>Mycena</taxon>
    </lineage>
</organism>
<gene>
    <name evidence="2" type="ORF">B0H17DRAFT_1218462</name>
</gene>
<feature type="region of interest" description="Disordered" evidence="1">
    <location>
        <begin position="249"/>
        <end position="295"/>
    </location>
</feature>
<comment type="caution">
    <text evidence="2">The sequence shown here is derived from an EMBL/GenBank/DDBJ whole genome shotgun (WGS) entry which is preliminary data.</text>
</comment>
<dbReference type="AlphaFoldDB" id="A0AAD7BQE7"/>
<feature type="compositionally biased region" description="Polar residues" evidence="1">
    <location>
        <begin position="1"/>
        <end position="19"/>
    </location>
</feature>
<dbReference type="EMBL" id="JARKIE010000568">
    <property type="protein sequence ID" value="KAJ7627866.1"/>
    <property type="molecule type" value="Genomic_DNA"/>
</dbReference>
<accession>A0AAD7BQE7</accession>
<feature type="region of interest" description="Disordered" evidence="1">
    <location>
        <begin position="92"/>
        <end position="116"/>
    </location>
</feature>
<protein>
    <submittedName>
        <fullName evidence="2">Uncharacterized protein</fullName>
    </submittedName>
</protein>
<evidence type="ECO:0000313" key="2">
    <source>
        <dbReference type="EMBL" id="KAJ7627866.1"/>
    </source>
</evidence>
<sequence length="513" mass="55291">MQTTAACSPARTPTRSSATPPVYSSLDAATHLDVQFQSRSDWTVERSCPLPGAACKPRGYMSQLRVVCYPHACKLSRLQPFSRAARDAAASPRSFTSPIPRLQSAPRPPVAASTRPHEALSPLFTHAAPSPRSCSRLVATQTPAPHLRRWTVPLLPLPSLSPPALDVRSEGLARRAPCATIRIGASFSVRAAAYVCVNASARRAPLSIRSIPAPSCPTPTSLAEPFSSNLPTPPCSALAASAPFPSPSLTKTSVLPSTSRRHTHLGSSSPRAHVNAPHAPFSPLCPPRSHPYRRRSKHDIHSAARIRLMSSRDVTIPAFLGRTRASSAMEQTPYVAAASPYADVSVITKAPRARLWLTVTPDSRPAHEHHYLMDVAQPLHQPAPLTRRWKGLHAAVLCVRLTTRPVGCSWAVCSQNDHPHSLAPRLPAHTPLERYHHIYHVRTALEATVLRTPLRRVLVGGVRAEPTLSPAGSPTSSVLRIIHPLATTAYSRRTRPSPGLSIRLSGPAASLPP</sequence>
<reference evidence="2" key="1">
    <citation type="submission" date="2023-03" db="EMBL/GenBank/DDBJ databases">
        <title>Massive genome expansion in bonnet fungi (Mycena s.s.) driven by repeated elements and novel gene families across ecological guilds.</title>
        <authorList>
            <consortium name="Lawrence Berkeley National Laboratory"/>
            <person name="Harder C.B."/>
            <person name="Miyauchi S."/>
            <person name="Viragh M."/>
            <person name="Kuo A."/>
            <person name="Thoen E."/>
            <person name="Andreopoulos B."/>
            <person name="Lu D."/>
            <person name="Skrede I."/>
            <person name="Drula E."/>
            <person name="Henrissat B."/>
            <person name="Morin E."/>
            <person name="Kohler A."/>
            <person name="Barry K."/>
            <person name="LaButti K."/>
            <person name="Morin E."/>
            <person name="Salamov A."/>
            <person name="Lipzen A."/>
            <person name="Mereny Z."/>
            <person name="Hegedus B."/>
            <person name="Baldrian P."/>
            <person name="Stursova M."/>
            <person name="Weitz H."/>
            <person name="Taylor A."/>
            <person name="Grigoriev I.V."/>
            <person name="Nagy L.G."/>
            <person name="Martin F."/>
            <person name="Kauserud H."/>
        </authorList>
    </citation>
    <scope>NUCLEOTIDE SEQUENCE</scope>
    <source>
        <strain evidence="2">CBHHK067</strain>
    </source>
</reference>
<feature type="region of interest" description="Disordered" evidence="1">
    <location>
        <begin position="492"/>
        <end position="513"/>
    </location>
</feature>
<name>A0AAD7BQE7_MYCRO</name>
<proteinExistence type="predicted"/>
<keyword evidence="3" id="KW-1185">Reference proteome</keyword>
<evidence type="ECO:0000256" key="1">
    <source>
        <dbReference type="SAM" id="MobiDB-lite"/>
    </source>
</evidence>
<dbReference type="Proteomes" id="UP001221757">
    <property type="component" value="Unassembled WGS sequence"/>
</dbReference>
<evidence type="ECO:0000313" key="3">
    <source>
        <dbReference type="Proteomes" id="UP001221757"/>
    </source>
</evidence>